<accession>A0A494TNH9</accession>
<organism evidence="2 3">
    <name type="scientific">Sphingomonas paeninsulae</name>
    <dbReference type="NCBI Taxonomy" id="2319844"/>
    <lineage>
        <taxon>Bacteria</taxon>
        <taxon>Pseudomonadati</taxon>
        <taxon>Pseudomonadota</taxon>
        <taxon>Alphaproteobacteria</taxon>
        <taxon>Sphingomonadales</taxon>
        <taxon>Sphingomonadaceae</taxon>
        <taxon>Sphingomonas</taxon>
    </lineage>
</organism>
<dbReference type="Pfam" id="PF13561">
    <property type="entry name" value="adh_short_C2"/>
    <property type="match status" value="1"/>
</dbReference>
<dbReference type="SUPFAM" id="SSF51735">
    <property type="entry name" value="NAD(P)-binding Rossmann-fold domains"/>
    <property type="match status" value="1"/>
</dbReference>
<comment type="similarity">
    <text evidence="1">Belongs to the short-chain dehydrogenases/reductases (SDR) family.</text>
</comment>
<reference evidence="2 3" key="1">
    <citation type="submission" date="2018-09" db="EMBL/GenBank/DDBJ databases">
        <title>Sphingomonas peninsula sp. nov., isolated from fildes peninsula, Antarctic soil.</title>
        <authorList>
            <person name="Yingchao G."/>
        </authorList>
    </citation>
    <scope>NUCLEOTIDE SEQUENCE [LARGE SCALE GENOMIC DNA]</scope>
    <source>
        <strain evidence="2 3">YZ-8</strain>
    </source>
</reference>
<evidence type="ECO:0000313" key="2">
    <source>
        <dbReference type="EMBL" id="AYJ87028.1"/>
    </source>
</evidence>
<evidence type="ECO:0000313" key="3">
    <source>
        <dbReference type="Proteomes" id="UP000276254"/>
    </source>
</evidence>
<dbReference type="EMBL" id="CP032829">
    <property type="protein sequence ID" value="AYJ87028.1"/>
    <property type="molecule type" value="Genomic_DNA"/>
</dbReference>
<protein>
    <submittedName>
        <fullName evidence="2">SDR family oxidoreductase</fullName>
    </submittedName>
</protein>
<dbReference type="NCBIfam" id="NF005559">
    <property type="entry name" value="PRK07231.1"/>
    <property type="match status" value="1"/>
</dbReference>
<dbReference type="GO" id="GO:0016616">
    <property type="term" value="F:oxidoreductase activity, acting on the CH-OH group of donors, NAD or NADP as acceptor"/>
    <property type="evidence" value="ECO:0007669"/>
    <property type="project" value="TreeGrafter"/>
</dbReference>
<dbReference type="FunFam" id="3.40.50.720:FF:000084">
    <property type="entry name" value="Short-chain dehydrogenase reductase"/>
    <property type="match status" value="1"/>
</dbReference>
<dbReference type="PROSITE" id="PS00061">
    <property type="entry name" value="ADH_SHORT"/>
    <property type="match status" value="1"/>
</dbReference>
<dbReference type="CDD" id="cd05233">
    <property type="entry name" value="SDR_c"/>
    <property type="match status" value="1"/>
</dbReference>
<sequence>MQRFDNRVVLVTGAASGIGRATATRLTSEGASVLCADRNMAGAEETAAGLKGKGAAWLLDVADPASCESAVAETLRLYGRIDALANIAGIGSFGHVAEIDDVTWQRVIGVNLTGVFQMMRASLPHLIEGRGNIVNISSAAGLIGVPYGVAYSASKSGVIGLTKSIAVEYATRGVRVNAICPGAVNTPLIAGGFDAIENLEAHLFQRLTPLLGAMAEPEDIAAAVAFLASDDARFVTGATLAVDGGRPRSD</sequence>
<proteinExistence type="inferred from homology"/>
<dbReference type="OrthoDB" id="9804774at2"/>
<dbReference type="InterPro" id="IPR020904">
    <property type="entry name" value="Sc_DH/Rdtase_CS"/>
</dbReference>
<name>A0A494TNH9_SPHPE</name>
<dbReference type="Proteomes" id="UP000276254">
    <property type="component" value="Chromosome"/>
</dbReference>
<dbReference type="KEGG" id="spha:D3Y57_15130"/>
<dbReference type="AlphaFoldDB" id="A0A494TNH9"/>
<dbReference type="InterPro" id="IPR002347">
    <property type="entry name" value="SDR_fam"/>
</dbReference>
<gene>
    <name evidence="2" type="ORF">D3Y57_15130</name>
</gene>
<dbReference type="PRINTS" id="PR00080">
    <property type="entry name" value="SDRFAMILY"/>
</dbReference>
<keyword evidence="3" id="KW-1185">Reference proteome</keyword>
<dbReference type="PANTHER" id="PTHR42760">
    <property type="entry name" value="SHORT-CHAIN DEHYDROGENASES/REDUCTASES FAMILY MEMBER"/>
    <property type="match status" value="1"/>
</dbReference>
<dbReference type="RefSeq" id="WP_121153911.1">
    <property type="nucleotide sequence ID" value="NZ_CP032829.1"/>
</dbReference>
<dbReference type="Gene3D" id="3.40.50.720">
    <property type="entry name" value="NAD(P)-binding Rossmann-like Domain"/>
    <property type="match status" value="1"/>
</dbReference>
<dbReference type="PRINTS" id="PR00081">
    <property type="entry name" value="GDHRDH"/>
</dbReference>
<dbReference type="InterPro" id="IPR036291">
    <property type="entry name" value="NAD(P)-bd_dom_sf"/>
</dbReference>
<evidence type="ECO:0000256" key="1">
    <source>
        <dbReference type="ARBA" id="ARBA00006484"/>
    </source>
</evidence>